<sequence length="985" mass="114650">MKESIPKKHDETVLSELKIPVENIKQTFPAQQRPSTFNNGFIGFYDNDFYLTFNTSFITNEMNTTNSIQLFLMDKSDVEFFEDPNGGNKNINVLKNLETFMFFKPNKKIYLRLFKLIDQGFEFECVFKQEVLTILPLVFKQQGGPIQTEEINALRSEWTETRENASSTIELLHLALELCRRFDINQSLITLVNDLQFTANHHSSLEDGGRTKVVFQNQFGKCMQHPSHAAISYFQSLVCVTHWHDFRDLVNNSDMIFEQMREYQRIGKDFMIEYTPSSLTHETDELSEIDYRLSDLCYDDPMSISIYLKMCKSYGIPNYKEHIKSSNGKMDVYLARAFMVVGWIEMTFQDNRELDETRDLLLDGLSSQIPKDKLDEFQYFLKNVVFPVGLYSRNEYFAPRFANPNKEEDERIAKLAAANEKRKQKLQEKKNGKKKNPEREAPEKTEPQVASQNEREKARQEFHQLVEQLGKVYSVNSPRNVKKEDLDKAQNSDDVETVEEVVEVPSENQARSSKKKNNKKKKKRQTASEEVAEGAVEGTMEDAKPAEELEPDDETVLQPVMPTNEPEAVEPVAVEPEAAKPASSPPVPRDPKQESSSCSKCLRTSKKCQEAIRVANIAQSKADSFESKAKRTEEVEKKIREMEEEMRQMKLQLATHSKHSEENERLRQKISKREKIEEELRREKKELILKNENLEMEIRNLNEKSKQLEDKINQGKLETEERIALIISNQQSAMFEIVNEFTFKNRIHQDEITNLKELMTQKQTELFQAMQMNGKYHMENSLLKSKVNRLENDITRLREQASQALEPLVMDRRKLLELRKLKDDFGRNKIMEEAKEKVDKIKTLPDTTENLAEDLEAAENELTRLETSVYNYQDFLDLNVRIYQKSHDISKILDLPEYPKISNGFSDLYSRLFPVRAPETGIPDTDCPICYETRQPDEEILGCNGCPYIFHLSCIRKWFEDKKGCTKCPQCQKTLRDPDQYPALR</sequence>
<dbReference type="EMBL" id="GL380111">
    <property type="protein sequence ID" value="EGT46884.1"/>
    <property type="molecule type" value="Genomic_DNA"/>
</dbReference>
<dbReference type="SUPFAM" id="SSF57850">
    <property type="entry name" value="RING/U-box"/>
    <property type="match status" value="1"/>
</dbReference>
<protein>
    <submittedName>
        <fullName evidence="9">Uncharacterized protein</fullName>
    </submittedName>
</protein>
<gene>
    <name evidence="9" type="ORF">CAEBREN_11593</name>
</gene>
<feature type="compositionally biased region" description="Basic and acidic residues" evidence="6">
    <location>
        <begin position="481"/>
        <end position="491"/>
    </location>
</feature>
<dbReference type="InterPro" id="IPR019787">
    <property type="entry name" value="Znf_PHD-finger"/>
</dbReference>
<dbReference type="InterPro" id="IPR001841">
    <property type="entry name" value="Znf_RING"/>
</dbReference>
<evidence type="ECO:0000313" key="9">
    <source>
        <dbReference type="EMBL" id="EGT46884.1"/>
    </source>
</evidence>
<evidence type="ECO:0000259" key="7">
    <source>
        <dbReference type="PROSITE" id="PS50016"/>
    </source>
</evidence>
<evidence type="ECO:0000256" key="5">
    <source>
        <dbReference type="SAM" id="Coils"/>
    </source>
</evidence>
<dbReference type="AlphaFoldDB" id="G0P7A6"/>
<dbReference type="InParanoid" id="G0P7A6"/>
<evidence type="ECO:0000256" key="3">
    <source>
        <dbReference type="ARBA" id="ARBA00022833"/>
    </source>
</evidence>
<feature type="compositionally biased region" description="Basic residues" evidence="6">
    <location>
        <begin position="512"/>
        <end position="525"/>
    </location>
</feature>
<evidence type="ECO:0000256" key="2">
    <source>
        <dbReference type="ARBA" id="ARBA00022771"/>
    </source>
</evidence>
<feature type="coiled-coil region" evidence="5">
    <location>
        <begin position="625"/>
        <end position="718"/>
    </location>
</feature>
<feature type="compositionally biased region" description="Acidic residues" evidence="6">
    <location>
        <begin position="493"/>
        <end position="502"/>
    </location>
</feature>
<evidence type="ECO:0000256" key="6">
    <source>
        <dbReference type="SAM" id="MobiDB-lite"/>
    </source>
</evidence>
<feature type="coiled-coil region" evidence="5">
    <location>
        <begin position="745"/>
        <end position="800"/>
    </location>
</feature>
<feature type="region of interest" description="Disordered" evidence="6">
    <location>
        <begin position="476"/>
        <end position="602"/>
    </location>
</feature>
<evidence type="ECO:0000313" key="10">
    <source>
        <dbReference type="Proteomes" id="UP000008068"/>
    </source>
</evidence>
<dbReference type="InterPro" id="IPR011016">
    <property type="entry name" value="Znf_RING-CH"/>
</dbReference>
<evidence type="ECO:0000259" key="8">
    <source>
        <dbReference type="PROSITE" id="PS50089"/>
    </source>
</evidence>
<dbReference type="InterPro" id="IPR013083">
    <property type="entry name" value="Znf_RING/FYVE/PHD"/>
</dbReference>
<dbReference type="HOGENOM" id="CLU_298308_0_0_1"/>
<proteinExistence type="predicted"/>
<feature type="domain" description="PHD-type" evidence="7">
    <location>
        <begin position="924"/>
        <end position="974"/>
    </location>
</feature>
<keyword evidence="2 4" id="KW-0863">Zinc-finger</keyword>
<dbReference type="OMA" id="WTETREN"/>
<keyword evidence="5" id="KW-0175">Coiled coil</keyword>
<keyword evidence="10" id="KW-1185">Reference proteome</keyword>
<dbReference type="Proteomes" id="UP000008068">
    <property type="component" value="Unassembled WGS sequence"/>
</dbReference>
<dbReference type="PROSITE" id="PS50016">
    <property type="entry name" value="ZF_PHD_2"/>
    <property type="match status" value="1"/>
</dbReference>
<feature type="region of interest" description="Disordered" evidence="6">
    <location>
        <begin position="420"/>
        <end position="459"/>
    </location>
</feature>
<keyword evidence="3" id="KW-0862">Zinc</keyword>
<reference evidence="10" key="1">
    <citation type="submission" date="2011-07" db="EMBL/GenBank/DDBJ databases">
        <authorList>
            <consortium name="Caenorhabditis brenneri Sequencing and Analysis Consortium"/>
            <person name="Wilson R.K."/>
        </authorList>
    </citation>
    <scope>NUCLEOTIDE SEQUENCE [LARGE SCALE GENOMIC DNA]</scope>
    <source>
        <strain evidence="10">PB2801</strain>
    </source>
</reference>
<accession>G0P7A6</accession>
<evidence type="ECO:0000256" key="4">
    <source>
        <dbReference type="PROSITE-ProRule" id="PRU00175"/>
    </source>
</evidence>
<dbReference type="GO" id="GO:0008270">
    <property type="term" value="F:zinc ion binding"/>
    <property type="evidence" value="ECO:0007669"/>
    <property type="project" value="UniProtKB-KW"/>
</dbReference>
<keyword evidence="1" id="KW-0479">Metal-binding</keyword>
<name>G0P7A6_CAEBE</name>
<feature type="domain" description="RING-type" evidence="8">
    <location>
        <begin position="927"/>
        <end position="972"/>
    </location>
</feature>
<dbReference type="SMART" id="SM00744">
    <property type="entry name" value="RINGv"/>
    <property type="match status" value="1"/>
</dbReference>
<evidence type="ECO:0000256" key="1">
    <source>
        <dbReference type="ARBA" id="ARBA00022723"/>
    </source>
</evidence>
<dbReference type="eggNOG" id="KOG0800">
    <property type="taxonomic scope" value="Eukaryota"/>
</dbReference>
<dbReference type="OrthoDB" id="5911610at2759"/>
<dbReference type="PROSITE" id="PS50089">
    <property type="entry name" value="ZF_RING_2"/>
    <property type="match status" value="1"/>
</dbReference>
<feature type="compositionally biased region" description="Low complexity" evidence="6">
    <location>
        <begin position="565"/>
        <end position="582"/>
    </location>
</feature>
<dbReference type="Gene3D" id="3.30.40.10">
    <property type="entry name" value="Zinc/RING finger domain, C3HC4 (zinc finger)"/>
    <property type="match status" value="1"/>
</dbReference>
<feature type="compositionally biased region" description="Basic and acidic residues" evidence="6">
    <location>
        <begin position="420"/>
        <end position="446"/>
    </location>
</feature>
<organism evidence="10">
    <name type="scientific">Caenorhabditis brenneri</name>
    <name type="common">Nematode worm</name>
    <dbReference type="NCBI Taxonomy" id="135651"/>
    <lineage>
        <taxon>Eukaryota</taxon>
        <taxon>Metazoa</taxon>
        <taxon>Ecdysozoa</taxon>
        <taxon>Nematoda</taxon>
        <taxon>Chromadorea</taxon>
        <taxon>Rhabditida</taxon>
        <taxon>Rhabditina</taxon>
        <taxon>Rhabditomorpha</taxon>
        <taxon>Rhabditoidea</taxon>
        <taxon>Rhabditidae</taxon>
        <taxon>Peloderinae</taxon>
        <taxon>Caenorhabditis</taxon>
    </lineage>
</organism>